<dbReference type="GO" id="GO:0052717">
    <property type="term" value="F:tRNA-specific adenosine-34 deaminase activity"/>
    <property type="evidence" value="ECO:0007669"/>
    <property type="project" value="UniProtKB-UniRule"/>
</dbReference>
<dbReference type="EC" id="3.5.4.33" evidence="8"/>
<dbReference type="CDD" id="cd01285">
    <property type="entry name" value="nucleoside_deaminase"/>
    <property type="match status" value="1"/>
</dbReference>
<dbReference type="SUPFAM" id="SSF53927">
    <property type="entry name" value="Cytidine deaminase-like"/>
    <property type="match status" value="1"/>
</dbReference>
<comment type="similarity">
    <text evidence="1">Belongs to the cytidine and deoxycytidylate deaminase family. ADAT2 subfamily.</text>
</comment>
<evidence type="ECO:0000256" key="2">
    <source>
        <dbReference type="ARBA" id="ARBA00011738"/>
    </source>
</evidence>
<protein>
    <recommendedName>
        <fullName evidence="8">tRNA-specific adenosine deaminase</fullName>
        <ecNumber evidence="8">3.5.4.33</ecNumber>
    </recommendedName>
</protein>
<feature type="domain" description="CMP/dCMP-type deaminase" evidence="9">
    <location>
        <begin position="1"/>
        <end position="112"/>
    </location>
</feature>
<comment type="cofactor">
    <cofactor evidence="8">
        <name>Zn(2+)</name>
        <dbReference type="ChEBI" id="CHEBI:29105"/>
    </cofactor>
    <text evidence="8">Binds 1 zinc ion per subunit.</text>
</comment>
<feature type="binding site" evidence="8">
    <location>
        <position position="52"/>
    </location>
    <ligand>
        <name>Zn(2+)</name>
        <dbReference type="ChEBI" id="CHEBI:29105"/>
        <note>catalytic</note>
    </ligand>
</feature>
<evidence type="ECO:0000256" key="1">
    <source>
        <dbReference type="ARBA" id="ARBA00010669"/>
    </source>
</evidence>
<evidence type="ECO:0000256" key="8">
    <source>
        <dbReference type="HAMAP-Rule" id="MF_00972"/>
    </source>
</evidence>
<evidence type="ECO:0000256" key="4">
    <source>
        <dbReference type="ARBA" id="ARBA00022723"/>
    </source>
</evidence>
<proteinExistence type="inferred from homology"/>
<dbReference type="AlphaFoldDB" id="A0AA48HV19"/>
<dbReference type="InterPro" id="IPR002125">
    <property type="entry name" value="CMP_dCMP_dom"/>
</dbReference>
<evidence type="ECO:0000256" key="7">
    <source>
        <dbReference type="ARBA" id="ARBA00048045"/>
    </source>
</evidence>
<dbReference type="InterPro" id="IPR016192">
    <property type="entry name" value="APOBEC/CMP_deaminase_Zn-bd"/>
</dbReference>
<dbReference type="Proteomes" id="UP001337580">
    <property type="component" value="Chromosome"/>
</dbReference>
<accession>A0AA48HV19</accession>
<feature type="active site" description="Proton donor" evidence="8">
    <location>
        <position position="54"/>
    </location>
</feature>
<evidence type="ECO:0000256" key="3">
    <source>
        <dbReference type="ARBA" id="ARBA00022694"/>
    </source>
</evidence>
<dbReference type="GO" id="GO:0002100">
    <property type="term" value="P:tRNA wobble adenosine to inosine editing"/>
    <property type="evidence" value="ECO:0007669"/>
    <property type="project" value="UniProtKB-UniRule"/>
</dbReference>
<dbReference type="PANTHER" id="PTHR11079">
    <property type="entry name" value="CYTOSINE DEAMINASE FAMILY MEMBER"/>
    <property type="match status" value="1"/>
</dbReference>
<feature type="binding site" evidence="8">
    <location>
        <position position="82"/>
    </location>
    <ligand>
        <name>Zn(2+)</name>
        <dbReference type="ChEBI" id="CHEBI:29105"/>
        <note>catalytic</note>
    </ligand>
</feature>
<evidence type="ECO:0000259" key="9">
    <source>
        <dbReference type="PROSITE" id="PS51747"/>
    </source>
</evidence>
<dbReference type="Gene3D" id="3.40.140.10">
    <property type="entry name" value="Cytidine Deaminase, domain 2"/>
    <property type="match status" value="1"/>
</dbReference>
<dbReference type="EMBL" id="AP027924">
    <property type="protein sequence ID" value="BED91878.1"/>
    <property type="molecule type" value="Genomic_DNA"/>
</dbReference>
<name>A0AA48HV19_9FIRM</name>
<keyword evidence="6 8" id="KW-0862">Zinc</keyword>
<evidence type="ECO:0000256" key="6">
    <source>
        <dbReference type="ARBA" id="ARBA00022833"/>
    </source>
</evidence>
<comment type="catalytic activity">
    <reaction evidence="7 8">
        <text>adenosine(34) in tRNA + H2O + H(+) = inosine(34) in tRNA + NH4(+)</text>
        <dbReference type="Rhea" id="RHEA:43168"/>
        <dbReference type="Rhea" id="RHEA-COMP:10373"/>
        <dbReference type="Rhea" id="RHEA-COMP:10374"/>
        <dbReference type="ChEBI" id="CHEBI:15377"/>
        <dbReference type="ChEBI" id="CHEBI:15378"/>
        <dbReference type="ChEBI" id="CHEBI:28938"/>
        <dbReference type="ChEBI" id="CHEBI:74411"/>
        <dbReference type="ChEBI" id="CHEBI:82852"/>
        <dbReference type="EC" id="3.5.4.33"/>
    </reaction>
</comment>
<comment type="function">
    <text evidence="8">Catalyzes the deamination of adenosine to inosine at the wobble position 34 of tRNA(Arg2).</text>
</comment>
<organism evidence="10">
    <name type="scientific">Candidatus Improbicoccus pseudotrichonymphae</name>
    <dbReference type="NCBI Taxonomy" id="3033792"/>
    <lineage>
        <taxon>Bacteria</taxon>
        <taxon>Bacillati</taxon>
        <taxon>Bacillota</taxon>
        <taxon>Clostridia</taxon>
        <taxon>Candidatus Improbicoccus</taxon>
    </lineage>
</organism>
<feature type="binding site" evidence="8">
    <location>
        <position position="85"/>
    </location>
    <ligand>
        <name>Zn(2+)</name>
        <dbReference type="ChEBI" id="CHEBI:29105"/>
        <note>catalytic</note>
    </ligand>
</feature>
<dbReference type="PROSITE" id="PS51747">
    <property type="entry name" value="CYT_DCMP_DEAMINASES_2"/>
    <property type="match status" value="1"/>
</dbReference>
<keyword evidence="5 8" id="KW-0378">Hydrolase</keyword>
<reference evidence="10" key="1">
    <citation type="journal article" date="2023" name="ISME J.">
        <title>Emergence of putative energy parasites within Clostridia revealed by genome analysis of a novel endosymbiotic clade.</title>
        <authorList>
            <person name="Takahashi K."/>
            <person name="Kuwahara H."/>
            <person name="Horikawa Y."/>
            <person name="Izawa K."/>
            <person name="Kato D."/>
            <person name="Inagaki T."/>
            <person name="Yuki M."/>
            <person name="Ohkuma M."/>
            <person name="Hongoh Y."/>
        </authorList>
    </citation>
    <scope>NUCLEOTIDE SEQUENCE</scope>
    <source>
        <strain evidence="10">CfP3-15</strain>
    </source>
</reference>
<dbReference type="KEGG" id="ips:CfP315_0420"/>
<dbReference type="InterPro" id="IPR058535">
    <property type="entry name" value="MafB19-deam"/>
</dbReference>
<dbReference type="GO" id="GO:0008270">
    <property type="term" value="F:zinc ion binding"/>
    <property type="evidence" value="ECO:0007669"/>
    <property type="project" value="UniProtKB-UniRule"/>
</dbReference>
<dbReference type="PROSITE" id="PS00903">
    <property type="entry name" value="CYT_DCMP_DEAMINASES_1"/>
    <property type="match status" value="1"/>
</dbReference>
<evidence type="ECO:0000313" key="10">
    <source>
        <dbReference type="EMBL" id="BED91878.1"/>
    </source>
</evidence>
<keyword evidence="4 8" id="KW-0479">Metal-binding</keyword>
<dbReference type="HAMAP" id="MF_00972">
    <property type="entry name" value="tRNA_aden_deaminase"/>
    <property type="match status" value="1"/>
</dbReference>
<evidence type="ECO:0000256" key="5">
    <source>
        <dbReference type="ARBA" id="ARBA00022801"/>
    </source>
</evidence>
<dbReference type="InterPro" id="IPR016193">
    <property type="entry name" value="Cytidine_deaminase-like"/>
</dbReference>
<keyword evidence="3 8" id="KW-0819">tRNA processing</keyword>
<sequence>MCKIRFMKVAFGLAKIAYEFGEVPIGAVVVRKNRIIGAGLNLKETNKNPTHHAEILAISSACKRLSLWRLTECDIYTTLEPCTMCIGAIIDARISNLIYAASYSGKNNKLPLENLFGNHKIDITSGILKDECSKLISGFFNELRLKTN</sequence>
<dbReference type="InterPro" id="IPR028883">
    <property type="entry name" value="tRNA_aden_deaminase"/>
</dbReference>
<dbReference type="PANTHER" id="PTHR11079:SF202">
    <property type="entry name" value="TRNA-SPECIFIC ADENOSINE DEAMINASE"/>
    <property type="match status" value="1"/>
</dbReference>
<comment type="subunit">
    <text evidence="2 8">Homodimer.</text>
</comment>
<dbReference type="Pfam" id="PF14437">
    <property type="entry name" value="MafB19-deam"/>
    <property type="match status" value="1"/>
</dbReference>
<gene>
    <name evidence="8" type="primary">tadA</name>
    <name evidence="10" type="ORF">CfP315_0420</name>
</gene>